<sequence>MARIFMLITFVINGFCVQAQFKLIGDADYMDNGCIRLTPDIPYSEGIAYSTATLNLEHNFEIEFDIFLGDKDEGADGITFVIHNDRRGFEAFGTWGECMGYGTWSRAYGGGTYIAPSVAVEFDTYENGRQNDPSSDHVAYLEDGSNFHSTYWNNNDIAFNLEDGYLHNFRFKWNPTTKKITVYLDGRIVYQGTKDLIKDIFKGSTEVIWGFTASTGRKSNLQYFCLKRLAMKKATPPAPKTTKPNLQAPQVTLTSKDRPQQAESQYARNETKK</sequence>
<organism evidence="2 3">
    <name type="scientific">Rhodocytophaga aerolata</name>
    <dbReference type="NCBI Taxonomy" id="455078"/>
    <lineage>
        <taxon>Bacteria</taxon>
        <taxon>Pseudomonadati</taxon>
        <taxon>Bacteroidota</taxon>
        <taxon>Cytophagia</taxon>
        <taxon>Cytophagales</taxon>
        <taxon>Rhodocytophagaceae</taxon>
        <taxon>Rhodocytophaga</taxon>
    </lineage>
</organism>
<proteinExistence type="predicted"/>
<dbReference type="InterPro" id="IPR019825">
    <property type="entry name" value="Lectin_legB_Mn/Ca_BS"/>
</dbReference>
<reference evidence="2" key="1">
    <citation type="submission" date="2023-07" db="EMBL/GenBank/DDBJ databases">
        <title>The genome sequence of Rhodocytophaga aerolata KACC 12507.</title>
        <authorList>
            <person name="Zhang X."/>
        </authorList>
    </citation>
    <scope>NUCLEOTIDE SEQUENCE</scope>
    <source>
        <strain evidence="2">KACC 12507</strain>
    </source>
</reference>
<dbReference type="SUPFAM" id="SSF49899">
    <property type="entry name" value="Concanavalin A-like lectins/glucanases"/>
    <property type="match status" value="1"/>
</dbReference>
<dbReference type="InterPro" id="IPR051136">
    <property type="entry name" value="Intracellular_Lectin-GPT"/>
</dbReference>
<feature type="compositionally biased region" description="Low complexity" evidence="1">
    <location>
        <begin position="234"/>
        <end position="244"/>
    </location>
</feature>
<evidence type="ECO:0000256" key="1">
    <source>
        <dbReference type="SAM" id="MobiDB-lite"/>
    </source>
</evidence>
<dbReference type="InterPro" id="IPR013320">
    <property type="entry name" value="ConA-like_dom_sf"/>
</dbReference>
<dbReference type="EMBL" id="JAUKPO010000006">
    <property type="protein sequence ID" value="MDO1447102.1"/>
    <property type="molecule type" value="Genomic_DNA"/>
</dbReference>
<feature type="compositionally biased region" description="Polar residues" evidence="1">
    <location>
        <begin position="261"/>
        <end position="273"/>
    </location>
</feature>
<dbReference type="RefSeq" id="WP_302037906.1">
    <property type="nucleotide sequence ID" value="NZ_JAUKPO010000006.1"/>
</dbReference>
<dbReference type="Proteomes" id="UP001168528">
    <property type="component" value="Unassembled WGS sequence"/>
</dbReference>
<gene>
    <name evidence="2" type="ORF">Q0590_12610</name>
</gene>
<dbReference type="Gene3D" id="2.60.120.200">
    <property type="match status" value="1"/>
</dbReference>
<dbReference type="PROSITE" id="PS00307">
    <property type="entry name" value="LECTIN_LEGUME_BETA"/>
    <property type="match status" value="1"/>
</dbReference>
<dbReference type="InterPro" id="IPR056573">
    <property type="entry name" value="Lectin_L-type_dom"/>
</dbReference>
<evidence type="ECO:0000313" key="3">
    <source>
        <dbReference type="Proteomes" id="UP001168528"/>
    </source>
</evidence>
<feature type="compositionally biased region" description="Polar residues" evidence="1">
    <location>
        <begin position="245"/>
        <end position="254"/>
    </location>
</feature>
<dbReference type="CDD" id="cd01951">
    <property type="entry name" value="lectin_L-type"/>
    <property type="match status" value="1"/>
</dbReference>
<accession>A0ABT8R8N2</accession>
<evidence type="ECO:0000313" key="2">
    <source>
        <dbReference type="EMBL" id="MDO1447102.1"/>
    </source>
</evidence>
<dbReference type="PANTHER" id="PTHR12223">
    <property type="entry name" value="VESICULAR MANNOSE-BINDING LECTIN"/>
    <property type="match status" value="1"/>
</dbReference>
<dbReference type="Pfam" id="PF18483">
    <property type="entry name" value="Lectin_L-type_dom"/>
    <property type="match status" value="1"/>
</dbReference>
<feature type="region of interest" description="Disordered" evidence="1">
    <location>
        <begin position="234"/>
        <end position="273"/>
    </location>
</feature>
<keyword evidence="3" id="KW-1185">Reference proteome</keyword>
<name>A0ABT8R8N2_9BACT</name>
<comment type="caution">
    <text evidence="2">The sequence shown here is derived from an EMBL/GenBank/DDBJ whole genome shotgun (WGS) entry which is preliminary data.</text>
</comment>
<protein>
    <submittedName>
        <fullName evidence="2">L-type lectin-domain containing protein</fullName>
    </submittedName>
</protein>